<dbReference type="PANTHER" id="PTHR30615:SF8">
    <property type="entry name" value="UPF0047 PROTEIN C4A8.02C"/>
    <property type="match status" value="1"/>
</dbReference>
<proteinExistence type="inferred from homology"/>
<dbReference type="NCBIfam" id="TIGR00149">
    <property type="entry name" value="TIGR00149_YjbQ"/>
    <property type="match status" value="1"/>
</dbReference>
<dbReference type="InterPro" id="IPR001602">
    <property type="entry name" value="UPF0047_YjbQ-like"/>
</dbReference>
<sequence>MTGIEVQTSAHTQGVDITRQVAGVVQAAGVREGWCEVFVPHTTAAVAVNEAADPDVIADIIDALDKLVPWQGGYRHAEGNSAAHVKSVLVGSTVRLPVQGGRLALGTWQGIFFMEFDGPRRRKAWVDVR</sequence>
<dbReference type="RefSeq" id="WP_338604327.1">
    <property type="nucleotide sequence ID" value="NZ_AP028679.1"/>
</dbReference>
<evidence type="ECO:0000313" key="2">
    <source>
        <dbReference type="EMBL" id="BEQ13068.1"/>
    </source>
</evidence>
<dbReference type="InterPro" id="IPR035917">
    <property type="entry name" value="YjbQ-like_sf"/>
</dbReference>
<dbReference type="Gene3D" id="2.60.120.460">
    <property type="entry name" value="YjbQ-like"/>
    <property type="match status" value="1"/>
</dbReference>
<dbReference type="Pfam" id="PF01894">
    <property type="entry name" value="YjbQ"/>
    <property type="match status" value="1"/>
</dbReference>
<dbReference type="PIRSF" id="PIRSF004681">
    <property type="entry name" value="UCP004681"/>
    <property type="match status" value="1"/>
</dbReference>
<evidence type="ECO:0008006" key="4">
    <source>
        <dbReference type="Google" id="ProtNLM"/>
    </source>
</evidence>
<organism evidence="2 3">
    <name type="scientific">Desulfoferula mesophila</name>
    <dbReference type="NCBI Taxonomy" id="3058419"/>
    <lineage>
        <taxon>Bacteria</taxon>
        <taxon>Pseudomonadati</taxon>
        <taxon>Thermodesulfobacteriota</taxon>
        <taxon>Desulfarculia</taxon>
        <taxon>Desulfarculales</taxon>
        <taxon>Desulfarculaceae</taxon>
        <taxon>Desulfoferula</taxon>
    </lineage>
</organism>
<name>A0AAU9E7C6_9BACT</name>
<protein>
    <recommendedName>
        <fullName evidence="4">YjbQ family protein</fullName>
    </recommendedName>
</protein>
<dbReference type="AlphaFoldDB" id="A0AAU9E7C6"/>
<dbReference type="EMBL" id="AP028679">
    <property type="protein sequence ID" value="BEQ13068.1"/>
    <property type="molecule type" value="Genomic_DNA"/>
</dbReference>
<keyword evidence="3" id="KW-1185">Reference proteome</keyword>
<reference evidence="3" key="1">
    <citation type="journal article" date="2023" name="Arch. Microbiol.">
        <title>Desulfoferula mesophilus gen. nov. sp. nov., a mesophilic sulfate-reducing bacterium isolated from a brackish lake sediment.</title>
        <authorList>
            <person name="Watanabe T."/>
            <person name="Yabe T."/>
            <person name="Tsuji J.M."/>
            <person name="Fukui M."/>
        </authorList>
    </citation>
    <scope>NUCLEOTIDE SEQUENCE [LARGE SCALE GENOMIC DNA]</scope>
    <source>
        <strain evidence="3">12FAK</strain>
    </source>
</reference>
<gene>
    <name evidence="2" type="ORF">FAK_01340</name>
</gene>
<dbReference type="KEGG" id="dmp:FAK_01340"/>
<dbReference type="Proteomes" id="UP001366166">
    <property type="component" value="Chromosome"/>
</dbReference>
<comment type="similarity">
    <text evidence="1">Belongs to the UPF0047 family.</text>
</comment>
<accession>A0AAU9E7C6</accession>
<dbReference type="SUPFAM" id="SSF111038">
    <property type="entry name" value="YjbQ-like"/>
    <property type="match status" value="1"/>
</dbReference>
<evidence type="ECO:0000313" key="3">
    <source>
        <dbReference type="Proteomes" id="UP001366166"/>
    </source>
</evidence>
<dbReference type="PANTHER" id="PTHR30615">
    <property type="entry name" value="UNCHARACTERIZED PROTEIN YJBQ-RELATED"/>
    <property type="match status" value="1"/>
</dbReference>
<evidence type="ECO:0000256" key="1">
    <source>
        <dbReference type="ARBA" id="ARBA00005534"/>
    </source>
</evidence>